<sequence>MGQHSPFAEHSAGLARGLARALVEERDEAALVDRVRTIARQLLEATDDPATVTVAEPHPQTTSFAQDLTPITSAINPLAPPLSIRQEDGQSVSDTRLPPQYVGPPGRVHGGIVALMLDQVLGNAAHASGLPPSYTRELTITYNEATPLDAPVRVVGRIDRVDGRKRFLSGEVLVDGRVAASATGVWISPREAQPGYGQSSAKDAAQV</sequence>
<evidence type="ECO:0000256" key="4">
    <source>
        <dbReference type="ARBA" id="ARBA00022475"/>
    </source>
</evidence>
<evidence type="ECO:0000256" key="6">
    <source>
        <dbReference type="ARBA" id="ARBA00022703"/>
    </source>
</evidence>
<evidence type="ECO:0000256" key="17">
    <source>
        <dbReference type="ARBA" id="ARBA00040123"/>
    </source>
</evidence>
<dbReference type="EC" id="3.1.2.2" evidence="16"/>
<protein>
    <recommendedName>
        <fullName evidence="17">Acyl-coenzyme A thioesterase THEM4</fullName>
        <ecNumber evidence="16">3.1.2.2</ecNumber>
    </recommendedName>
    <alternativeName>
        <fullName evidence="18">Thioesterase superfamily member 4</fullName>
    </alternativeName>
</protein>
<comment type="caution">
    <text evidence="25">The sequence shown here is derived from an EMBL/GenBank/DDBJ whole genome shotgun (WGS) entry which is preliminary data.</text>
</comment>
<dbReference type="InterPro" id="IPR052365">
    <property type="entry name" value="THEM4/THEM5_acyl-CoA_thioest"/>
</dbReference>
<evidence type="ECO:0000256" key="9">
    <source>
        <dbReference type="ARBA" id="ARBA00022946"/>
    </source>
</evidence>
<gene>
    <name evidence="25" type="ORF">K8V08_10850</name>
</gene>
<evidence type="ECO:0000313" key="25">
    <source>
        <dbReference type="EMBL" id="HJG80897.1"/>
    </source>
</evidence>
<evidence type="ECO:0000256" key="8">
    <source>
        <dbReference type="ARBA" id="ARBA00022832"/>
    </source>
</evidence>
<reference evidence="25" key="1">
    <citation type="journal article" date="2021" name="PeerJ">
        <title>Extensive microbial diversity within the chicken gut microbiome revealed by metagenomics and culture.</title>
        <authorList>
            <person name="Gilroy R."/>
            <person name="Ravi A."/>
            <person name="Getino M."/>
            <person name="Pursley I."/>
            <person name="Horton D.L."/>
            <person name="Alikhan N.F."/>
            <person name="Baker D."/>
            <person name="Gharbi K."/>
            <person name="Hall N."/>
            <person name="Watson M."/>
            <person name="Adriaenssens E.M."/>
            <person name="Foster-Nyarko E."/>
            <person name="Jarju S."/>
            <person name="Secka A."/>
            <person name="Antonio M."/>
            <person name="Oren A."/>
            <person name="Chaudhuri R.R."/>
            <person name="La Ragione R."/>
            <person name="Hildebrand F."/>
            <person name="Pallen M.J."/>
        </authorList>
    </citation>
    <scope>NUCLEOTIDE SEQUENCE</scope>
    <source>
        <strain evidence="25">ChiGjej5B5-7349</strain>
    </source>
</reference>
<dbReference type="GO" id="GO:0006631">
    <property type="term" value="P:fatty acid metabolic process"/>
    <property type="evidence" value="ECO:0007669"/>
    <property type="project" value="UniProtKB-KW"/>
</dbReference>
<comment type="catalytic activity">
    <reaction evidence="19">
        <text>octanoyl-CoA + H2O = octanoate + CoA + H(+)</text>
        <dbReference type="Rhea" id="RHEA:30143"/>
        <dbReference type="ChEBI" id="CHEBI:15377"/>
        <dbReference type="ChEBI" id="CHEBI:15378"/>
        <dbReference type="ChEBI" id="CHEBI:25646"/>
        <dbReference type="ChEBI" id="CHEBI:57287"/>
        <dbReference type="ChEBI" id="CHEBI:57386"/>
    </reaction>
    <physiologicalReaction direction="left-to-right" evidence="19">
        <dbReference type="Rhea" id="RHEA:30144"/>
    </physiologicalReaction>
</comment>
<comment type="catalytic activity">
    <reaction evidence="13">
        <text>(5Z,8Z,11Z,14Z)-eicosatetraenoyl-CoA + H2O = (5Z,8Z,11Z,14Z)-eicosatetraenoate + CoA + H(+)</text>
        <dbReference type="Rhea" id="RHEA:40151"/>
        <dbReference type="ChEBI" id="CHEBI:15377"/>
        <dbReference type="ChEBI" id="CHEBI:15378"/>
        <dbReference type="ChEBI" id="CHEBI:32395"/>
        <dbReference type="ChEBI" id="CHEBI:57287"/>
        <dbReference type="ChEBI" id="CHEBI:57368"/>
    </reaction>
    <physiologicalReaction direction="left-to-right" evidence="13">
        <dbReference type="Rhea" id="RHEA:40152"/>
    </physiologicalReaction>
</comment>
<evidence type="ECO:0000256" key="14">
    <source>
        <dbReference type="ARBA" id="ARBA00037002"/>
    </source>
</evidence>
<evidence type="ECO:0000256" key="15">
    <source>
        <dbReference type="ARBA" id="ARBA00038456"/>
    </source>
</evidence>
<proteinExistence type="inferred from homology"/>
<evidence type="ECO:0000256" key="2">
    <source>
        <dbReference type="ARBA" id="ARBA00004496"/>
    </source>
</evidence>
<keyword evidence="7" id="KW-0378">Hydrolase</keyword>
<keyword evidence="5" id="KW-0963">Cytoplasm</keyword>
<dbReference type="GO" id="GO:0016787">
    <property type="term" value="F:hydrolase activity"/>
    <property type="evidence" value="ECO:0007669"/>
    <property type="project" value="UniProtKB-KW"/>
</dbReference>
<dbReference type="AlphaFoldDB" id="A0A921MFI6"/>
<evidence type="ECO:0000256" key="23">
    <source>
        <dbReference type="ARBA" id="ARBA00048180"/>
    </source>
</evidence>
<evidence type="ECO:0000256" key="11">
    <source>
        <dbReference type="ARBA" id="ARBA00023136"/>
    </source>
</evidence>
<evidence type="ECO:0000256" key="18">
    <source>
        <dbReference type="ARBA" id="ARBA00043210"/>
    </source>
</evidence>
<keyword evidence="12" id="KW-0966">Cell projection</keyword>
<evidence type="ECO:0000256" key="19">
    <source>
        <dbReference type="ARBA" id="ARBA00047588"/>
    </source>
</evidence>
<dbReference type="InterPro" id="IPR006683">
    <property type="entry name" value="Thioestr_dom"/>
</dbReference>
<comment type="catalytic activity">
    <reaction evidence="21">
        <text>decanoyl-CoA + H2O = decanoate + CoA + H(+)</text>
        <dbReference type="Rhea" id="RHEA:40059"/>
        <dbReference type="ChEBI" id="CHEBI:15377"/>
        <dbReference type="ChEBI" id="CHEBI:15378"/>
        <dbReference type="ChEBI" id="CHEBI:27689"/>
        <dbReference type="ChEBI" id="CHEBI:57287"/>
        <dbReference type="ChEBI" id="CHEBI:61430"/>
    </reaction>
    <physiologicalReaction direction="left-to-right" evidence="21">
        <dbReference type="Rhea" id="RHEA:40060"/>
    </physiologicalReaction>
</comment>
<organism evidence="25 26">
    <name type="scientific">Brevibacterium senegalense</name>
    <dbReference type="NCBI Taxonomy" id="1033736"/>
    <lineage>
        <taxon>Bacteria</taxon>
        <taxon>Bacillati</taxon>
        <taxon>Actinomycetota</taxon>
        <taxon>Actinomycetes</taxon>
        <taxon>Micrococcales</taxon>
        <taxon>Brevibacteriaceae</taxon>
        <taxon>Brevibacterium</taxon>
    </lineage>
</organism>
<dbReference type="Pfam" id="PF03061">
    <property type="entry name" value="4HBT"/>
    <property type="match status" value="1"/>
</dbReference>
<evidence type="ECO:0000256" key="3">
    <source>
        <dbReference type="ARBA" id="ARBA00004632"/>
    </source>
</evidence>
<evidence type="ECO:0000256" key="22">
    <source>
        <dbReference type="ARBA" id="ARBA00048074"/>
    </source>
</evidence>
<dbReference type="GO" id="GO:0016020">
    <property type="term" value="C:membrane"/>
    <property type="evidence" value="ECO:0007669"/>
    <property type="project" value="UniProtKB-SubCell"/>
</dbReference>
<evidence type="ECO:0000256" key="1">
    <source>
        <dbReference type="ARBA" id="ARBA00004170"/>
    </source>
</evidence>
<keyword evidence="4" id="KW-1003">Cell membrane</keyword>
<comment type="catalytic activity">
    <reaction evidence="20">
        <text>hexadecanoyl-CoA + H2O = hexadecanoate + CoA + H(+)</text>
        <dbReference type="Rhea" id="RHEA:16645"/>
        <dbReference type="ChEBI" id="CHEBI:7896"/>
        <dbReference type="ChEBI" id="CHEBI:15377"/>
        <dbReference type="ChEBI" id="CHEBI:15378"/>
        <dbReference type="ChEBI" id="CHEBI:57287"/>
        <dbReference type="ChEBI" id="CHEBI:57379"/>
        <dbReference type="EC" id="3.1.2.2"/>
    </reaction>
    <physiologicalReaction direction="left-to-right" evidence="20">
        <dbReference type="Rhea" id="RHEA:16646"/>
    </physiologicalReaction>
</comment>
<name>A0A921MFI6_9MICO</name>
<dbReference type="CDD" id="cd03443">
    <property type="entry name" value="PaaI_thioesterase"/>
    <property type="match status" value="1"/>
</dbReference>
<evidence type="ECO:0000313" key="26">
    <source>
        <dbReference type="Proteomes" id="UP000784435"/>
    </source>
</evidence>
<evidence type="ECO:0000256" key="21">
    <source>
        <dbReference type="ARBA" id="ARBA00047969"/>
    </source>
</evidence>
<dbReference type="InterPro" id="IPR029069">
    <property type="entry name" value="HotDog_dom_sf"/>
</dbReference>
<reference evidence="25" key="2">
    <citation type="submission" date="2021-09" db="EMBL/GenBank/DDBJ databases">
        <authorList>
            <person name="Gilroy R."/>
        </authorList>
    </citation>
    <scope>NUCLEOTIDE SEQUENCE</scope>
    <source>
        <strain evidence="25">ChiGjej5B5-7349</strain>
    </source>
</reference>
<comment type="catalytic activity">
    <reaction evidence="14">
        <text>(9Z)-octadecenoyl-CoA + H2O = (9Z)-octadecenoate + CoA + H(+)</text>
        <dbReference type="Rhea" id="RHEA:40139"/>
        <dbReference type="ChEBI" id="CHEBI:15377"/>
        <dbReference type="ChEBI" id="CHEBI:15378"/>
        <dbReference type="ChEBI" id="CHEBI:30823"/>
        <dbReference type="ChEBI" id="CHEBI:57287"/>
        <dbReference type="ChEBI" id="CHEBI:57387"/>
    </reaction>
    <physiologicalReaction direction="left-to-right" evidence="14">
        <dbReference type="Rhea" id="RHEA:40140"/>
    </physiologicalReaction>
</comment>
<dbReference type="SUPFAM" id="SSF54637">
    <property type="entry name" value="Thioesterase/thiol ester dehydrase-isomerase"/>
    <property type="match status" value="1"/>
</dbReference>
<keyword evidence="9" id="KW-0809">Transit peptide</keyword>
<evidence type="ECO:0000256" key="20">
    <source>
        <dbReference type="ARBA" id="ARBA00047734"/>
    </source>
</evidence>
<dbReference type="Proteomes" id="UP000784435">
    <property type="component" value="Unassembled WGS sequence"/>
</dbReference>
<dbReference type="Gene3D" id="3.10.129.10">
    <property type="entry name" value="Hotdog Thioesterase"/>
    <property type="match status" value="1"/>
</dbReference>
<evidence type="ECO:0000256" key="7">
    <source>
        <dbReference type="ARBA" id="ARBA00022801"/>
    </source>
</evidence>
<dbReference type="GO" id="GO:0005737">
    <property type="term" value="C:cytoplasm"/>
    <property type="evidence" value="ECO:0007669"/>
    <property type="project" value="UniProtKB-SubCell"/>
</dbReference>
<keyword evidence="11" id="KW-0472">Membrane</keyword>
<evidence type="ECO:0000256" key="16">
    <source>
        <dbReference type="ARBA" id="ARBA00038848"/>
    </source>
</evidence>
<evidence type="ECO:0000256" key="5">
    <source>
        <dbReference type="ARBA" id="ARBA00022490"/>
    </source>
</evidence>
<evidence type="ECO:0000259" key="24">
    <source>
        <dbReference type="Pfam" id="PF03061"/>
    </source>
</evidence>
<evidence type="ECO:0000256" key="10">
    <source>
        <dbReference type="ARBA" id="ARBA00023098"/>
    </source>
</evidence>
<evidence type="ECO:0000256" key="13">
    <source>
        <dbReference type="ARBA" id="ARBA00035852"/>
    </source>
</evidence>
<dbReference type="PANTHER" id="PTHR12418">
    <property type="entry name" value="ACYL-COENZYME A THIOESTERASE THEM4"/>
    <property type="match status" value="1"/>
</dbReference>
<accession>A0A921MFI6</accession>
<comment type="similarity">
    <text evidence="15">Belongs to the THEM4/THEM5 thioesterase family.</text>
</comment>
<keyword evidence="10" id="KW-0443">Lipid metabolism</keyword>
<dbReference type="EMBL" id="DYUK01000233">
    <property type="protein sequence ID" value="HJG80897.1"/>
    <property type="molecule type" value="Genomic_DNA"/>
</dbReference>
<comment type="catalytic activity">
    <reaction evidence="23">
        <text>tetradecanoyl-CoA + H2O = tetradecanoate + CoA + H(+)</text>
        <dbReference type="Rhea" id="RHEA:40119"/>
        <dbReference type="ChEBI" id="CHEBI:15377"/>
        <dbReference type="ChEBI" id="CHEBI:15378"/>
        <dbReference type="ChEBI" id="CHEBI:30807"/>
        <dbReference type="ChEBI" id="CHEBI:57287"/>
        <dbReference type="ChEBI" id="CHEBI:57385"/>
    </reaction>
    <physiologicalReaction direction="left-to-right" evidence="23">
        <dbReference type="Rhea" id="RHEA:40120"/>
    </physiologicalReaction>
</comment>
<keyword evidence="6" id="KW-0053">Apoptosis</keyword>
<evidence type="ECO:0000256" key="12">
    <source>
        <dbReference type="ARBA" id="ARBA00023273"/>
    </source>
</evidence>
<dbReference type="PANTHER" id="PTHR12418:SF19">
    <property type="entry name" value="ACYL-COENZYME A THIOESTERASE THEM4"/>
    <property type="match status" value="1"/>
</dbReference>
<feature type="domain" description="Thioesterase" evidence="24">
    <location>
        <begin position="106"/>
        <end position="172"/>
    </location>
</feature>
<comment type="subcellular location">
    <subcellularLocation>
        <location evidence="3">Cell projection</location>
        <location evidence="3">Ruffle membrane</location>
    </subcellularLocation>
    <subcellularLocation>
        <location evidence="2">Cytoplasm</location>
    </subcellularLocation>
    <subcellularLocation>
        <location evidence="1">Membrane</location>
        <topology evidence="1">Peripheral membrane protein</topology>
    </subcellularLocation>
</comment>
<comment type="catalytic activity">
    <reaction evidence="22">
        <text>dodecanoyl-CoA + H2O = dodecanoate + CoA + H(+)</text>
        <dbReference type="Rhea" id="RHEA:30135"/>
        <dbReference type="ChEBI" id="CHEBI:15377"/>
        <dbReference type="ChEBI" id="CHEBI:15378"/>
        <dbReference type="ChEBI" id="CHEBI:18262"/>
        <dbReference type="ChEBI" id="CHEBI:57287"/>
        <dbReference type="ChEBI" id="CHEBI:57375"/>
    </reaction>
    <physiologicalReaction direction="left-to-right" evidence="22">
        <dbReference type="Rhea" id="RHEA:30136"/>
    </physiologicalReaction>
</comment>
<keyword evidence="8" id="KW-0276">Fatty acid metabolism</keyword>